<organism evidence="2">
    <name type="scientific">Oceaniferula spumae</name>
    <dbReference type="NCBI Taxonomy" id="2979115"/>
    <lineage>
        <taxon>Bacteria</taxon>
        <taxon>Pseudomonadati</taxon>
        <taxon>Verrucomicrobiota</taxon>
        <taxon>Verrucomicrobiia</taxon>
        <taxon>Verrucomicrobiales</taxon>
        <taxon>Verrucomicrobiaceae</taxon>
        <taxon>Oceaniferula</taxon>
    </lineage>
</organism>
<evidence type="ECO:0000313" key="2">
    <source>
        <dbReference type="EMBL" id="BDS08139.1"/>
    </source>
</evidence>
<protein>
    <recommendedName>
        <fullName evidence="3">PEP-CTERM protein-sorting domain-containing protein</fullName>
    </recommendedName>
</protein>
<evidence type="ECO:0000256" key="1">
    <source>
        <dbReference type="SAM" id="SignalP"/>
    </source>
</evidence>
<dbReference type="AlphaFoldDB" id="A0AAT9FQ57"/>
<dbReference type="NCBIfam" id="TIGR02595">
    <property type="entry name" value="PEP_CTERM"/>
    <property type="match status" value="1"/>
</dbReference>
<keyword evidence="1" id="KW-0732">Signal</keyword>
<feature type="chain" id="PRO_5043658545" description="PEP-CTERM protein-sorting domain-containing protein" evidence="1">
    <location>
        <begin position="24"/>
        <end position="317"/>
    </location>
</feature>
<dbReference type="SUPFAM" id="SSF63825">
    <property type="entry name" value="YWTD domain"/>
    <property type="match status" value="1"/>
</dbReference>
<sequence>MNTYSLTCGLSAFFLCTSSPLMAQTVVGVTGDAGFGNLSSNSFYEIDTANGTTTLKGSSSITPNQLAFDVVTNNYYYMDHYGSNFYRFDIDTGTEYNLADLTTVGMPVDKIGSGGGDFYNGRYYYTPESGSQGIYQISFNSDGSGIQSHTEITPHNLGDFSDLSDGSSRAGLGDFGDVAVNTATGKMYGTSNMHNNGTNYTAFWSIDLNDPNYTMELISTSITSVYQLAFDEANILWANQWASDPGETRGQLVSLNLSNGEIESTRTMTNNGDDTLGDFYDLASTNIRQSPDTIPEPSQVSLFAATALLTLLRRSRK</sequence>
<gene>
    <name evidence="2" type="ORF">NT6N_31790</name>
</gene>
<reference evidence="2" key="1">
    <citation type="submission" date="2024-07" db="EMBL/GenBank/DDBJ databases">
        <title>Complete genome sequence of Verrucomicrobiaceae bacterium NT6N.</title>
        <authorList>
            <person name="Huang C."/>
            <person name="Takami H."/>
            <person name="Hamasaki K."/>
        </authorList>
    </citation>
    <scope>NUCLEOTIDE SEQUENCE</scope>
    <source>
        <strain evidence="2">NT6N</strain>
    </source>
</reference>
<accession>A0AAT9FQ57</accession>
<evidence type="ECO:0008006" key="3">
    <source>
        <dbReference type="Google" id="ProtNLM"/>
    </source>
</evidence>
<proteinExistence type="predicted"/>
<dbReference type="EMBL" id="AP026866">
    <property type="protein sequence ID" value="BDS08139.1"/>
    <property type="molecule type" value="Genomic_DNA"/>
</dbReference>
<dbReference type="InterPro" id="IPR013424">
    <property type="entry name" value="Ice-binding_C"/>
</dbReference>
<name>A0AAT9FQ57_9BACT</name>
<feature type="signal peptide" evidence="1">
    <location>
        <begin position="1"/>
        <end position="23"/>
    </location>
</feature>
<dbReference type="KEGG" id="osu:NT6N_31790"/>